<comment type="caution">
    <text evidence="1">The sequence shown here is derived from an EMBL/GenBank/DDBJ whole genome shotgun (WGS) entry which is preliminary data.</text>
</comment>
<gene>
    <name evidence="1" type="ORF">OCV69_14890</name>
</gene>
<reference evidence="1 2" key="1">
    <citation type="journal article" date="2021" name="ISME Commun">
        <title>Automated analysis of genomic sequences facilitates high-throughput and comprehensive description of bacteria.</title>
        <authorList>
            <person name="Hitch T.C.A."/>
        </authorList>
    </citation>
    <scope>NUCLEOTIDE SEQUENCE [LARGE SCALE GENOMIC DNA]</scope>
    <source>
        <strain evidence="2">f_CCE</strain>
    </source>
</reference>
<accession>A0ABT2V2T5</accession>
<keyword evidence="2" id="KW-1185">Reference proteome</keyword>
<sequence length="50" mass="5764">MTITYTNIIKTEGGEVKFSALPAEERKRISNMMRRKPLEQFGDVRVRPPA</sequence>
<protein>
    <submittedName>
        <fullName evidence="1">Uncharacterized protein</fullName>
    </submittedName>
</protein>
<dbReference type="RefSeq" id="WP_262563199.1">
    <property type="nucleotide sequence ID" value="NZ_JAOQJF010000043.1"/>
</dbReference>
<evidence type="ECO:0000313" key="2">
    <source>
        <dbReference type="Proteomes" id="UP001652395"/>
    </source>
</evidence>
<organism evidence="1 2">
    <name type="scientific">Alitiscatomonas aceti</name>
    <dbReference type="NCBI Taxonomy" id="2981724"/>
    <lineage>
        <taxon>Bacteria</taxon>
        <taxon>Bacillati</taxon>
        <taxon>Bacillota</taxon>
        <taxon>Clostridia</taxon>
        <taxon>Lachnospirales</taxon>
        <taxon>Lachnospiraceae</taxon>
        <taxon>Alitiscatomonas</taxon>
    </lineage>
</organism>
<proteinExistence type="predicted"/>
<evidence type="ECO:0000313" key="1">
    <source>
        <dbReference type="EMBL" id="MCU6801196.1"/>
    </source>
</evidence>
<dbReference type="EMBL" id="JAOQJF010000043">
    <property type="protein sequence ID" value="MCU6801196.1"/>
    <property type="molecule type" value="Genomic_DNA"/>
</dbReference>
<dbReference type="Proteomes" id="UP001652395">
    <property type="component" value="Unassembled WGS sequence"/>
</dbReference>
<name>A0ABT2V2T5_9FIRM</name>